<name>A0ABU6W8X3_9FABA</name>
<dbReference type="Pfam" id="PF13041">
    <property type="entry name" value="PPR_2"/>
    <property type="match status" value="1"/>
</dbReference>
<evidence type="ECO:0008006" key="5">
    <source>
        <dbReference type="Google" id="ProtNLM"/>
    </source>
</evidence>
<dbReference type="EMBL" id="JASCZI010181320">
    <property type="protein sequence ID" value="MED6181799.1"/>
    <property type="molecule type" value="Genomic_DNA"/>
</dbReference>
<reference evidence="3 4" key="1">
    <citation type="journal article" date="2023" name="Plants (Basel)">
        <title>Bridging the Gap: Combining Genomics and Transcriptomics Approaches to Understand Stylosanthes scabra, an Orphan Legume from the Brazilian Caatinga.</title>
        <authorList>
            <person name="Ferreira-Neto J.R.C."/>
            <person name="da Silva M.D."/>
            <person name="Binneck E."/>
            <person name="de Melo N.F."/>
            <person name="da Silva R.H."/>
            <person name="de Melo A.L.T.M."/>
            <person name="Pandolfi V."/>
            <person name="Bustamante F.O."/>
            <person name="Brasileiro-Vidal A.C."/>
            <person name="Benko-Iseppon A.M."/>
        </authorList>
    </citation>
    <scope>NUCLEOTIDE SEQUENCE [LARGE SCALE GENOMIC DNA]</scope>
    <source>
        <tissue evidence="3">Leaves</tissue>
    </source>
</reference>
<dbReference type="Pfam" id="PF01535">
    <property type="entry name" value="PPR"/>
    <property type="match status" value="6"/>
</dbReference>
<comment type="caution">
    <text evidence="3">The sequence shown here is derived from an EMBL/GenBank/DDBJ whole genome shotgun (WGS) entry which is preliminary data.</text>
</comment>
<dbReference type="Pfam" id="PF20431">
    <property type="entry name" value="E_motif"/>
    <property type="match status" value="1"/>
</dbReference>
<evidence type="ECO:0000256" key="1">
    <source>
        <dbReference type="ARBA" id="ARBA00022737"/>
    </source>
</evidence>
<dbReference type="PANTHER" id="PTHR47926">
    <property type="entry name" value="PENTATRICOPEPTIDE REPEAT-CONTAINING PROTEIN"/>
    <property type="match status" value="1"/>
</dbReference>
<dbReference type="InterPro" id="IPR002885">
    <property type="entry name" value="PPR_rpt"/>
</dbReference>
<dbReference type="PANTHER" id="PTHR47926:SF524">
    <property type="entry name" value="(WILD MALAYSIAN BANANA) HYPOTHETICAL PROTEIN"/>
    <property type="match status" value="1"/>
</dbReference>
<feature type="repeat" description="PPR" evidence="2">
    <location>
        <begin position="681"/>
        <end position="715"/>
    </location>
</feature>
<dbReference type="Gene3D" id="1.25.40.10">
    <property type="entry name" value="Tetratricopeptide repeat domain"/>
    <property type="match status" value="5"/>
</dbReference>
<keyword evidence="4" id="KW-1185">Reference proteome</keyword>
<evidence type="ECO:0000256" key="2">
    <source>
        <dbReference type="PROSITE-ProRule" id="PRU00708"/>
    </source>
</evidence>
<keyword evidence="1" id="KW-0677">Repeat</keyword>
<protein>
    <recommendedName>
        <fullName evidence="5">Pentatricopeptide repeat-containing protein</fullName>
    </recommendedName>
</protein>
<dbReference type="InterPro" id="IPR046848">
    <property type="entry name" value="E_motif"/>
</dbReference>
<feature type="repeat" description="PPR" evidence="2">
    <location>
        <begin position="544"/>
        <end position="578"/>
    </location>
</feature>
<dbReference type="NCBIfam" id="TIGR00756">
    <property type="entry name" value="PPR"/>
    <property type="match status" value="4"/>
</dbReference>
<accession>A0ABU6W8X3</accession>
<organism evidence="3 4">
    <name type="scientific">Stylosanthes scabra</name>
    <dbReference type="NCBI Taxonomy" id="79078"/>
    <lineage>
        <taxon>Eukaryota</taxon>
        <taxon>Viridiplantae</taxon>
        <taxon>Streptophyta</taxon>
        <taxon>Embryophyta</taxon>
        <taxon>Tracheophyta</taxon>
        <taxon>Spermatophyta</taxon>
        <taxon>Magnoliopsida</taxon>
        <taxon>eudicotyledons</taxon>
        <taxon>Gunneridae</taxon>
        <taxon>Pentapetalae</taxon>
        <taxon>rosids</taxon>
        <taxon>fabids</taxon>
        <taxon>Fabales</taxon>
        <taxon>Fabaceae</taxon>
        <taxon>Papilionoideae</taxon>
        <taxon>50 kb inversion clade</taxon>
        <taxon>dalbergioids sensu lato</taxon>
        <taxon>Dalbergieae</taxon>
        <taxon>Pterocarpus clade</taxon>
        <taxon>Stylosanthes</taxon>
    </lineage>
</organism>
<feature type="repeat" description="PPR" evidence="2">
    <location>
        <begin position="212"/>
        <end position="246"/>
    </location>
</feature>
<dbReference type="PROSITE" id="PS51375">
    <property type="entry name" value="PPR"/>
    <property type="match status" value="4"/>
</dbReference>
<dbReference type="InterPro" id="IPR011990">
    <property type="entry name" value="TPR-like_helical_dom_sf"/>
</dbReference>
<proteinExistence type="predicted"/>
<dbReference type="Proteomes" id="UP001341840">
    <property type="component" value="Unassembled WGS sequence"/>
</dbReference>
<gene>
    <name evidence="3" type="ORF">PIB30_022685</name>
</gene>
<dbReference type="InterPro" id="IPR046960">
    <property type="entry name" value="PPR_At4g14850-like_plant"/>
</dbReference>
<feature type="repeat" description="PPR" evidence="2">
    <location>
        <begin position="579"/>
        <end position="614"/>
    </location>
</feature>
<dbReference type="SUPFAM" id="SSF48452">
    <property type="entry name" value="TPR-like"/>
    <property type="match status" value="2"/>
</dbReference>
<evidence type="ECO:0000313" key="4">
    <source>
        <dbReference type="Proteomes" id="UP001341840"/>
    </source>
</evidence>
<sequence length="787" mass="87635">MLHSQVSFNVLQRLQLQSLFKRGSKFLHSLKHEHQVFDHIPHPKADSVKRSMLTLMHANLPFRALVVFKTGFRLCSLDCVNEVVVALALKACQGELKLGCQIHGFAVSSGFVSLVTVSNSLMKMYCKSGNFRKALRVFETLSCPDIVSWNTVLSGFEENMDALSFACSMHSNGIVFDPVTYTTALAFCWGDHGFRFGSQLHSLVAKFGFDCEVFVGNALITMYSRSGRLAEARRVFDEMPQKDLVSWSAMLSGYAQEGECYGLEAASLFVSMVRQGMLLDHVSFTGAVSACGYRKKLELGRQIHGLALKVGYGTHVSVCNVLISTYLKCEVSRDAKLVFQLMNNRNVVSWTTMISIEEEDAVSLFNEMRKDGVYPNDITFIGLIHSITHKNLVAEGEMIHGLCIKSSFLSEPNVSNSLITMYAKFESIQESKKIFEEVNHREIIAWNSLISGYAQNGLFKDAFLTFLAAVNEVKPNQYTFGSVLNAIAAAEDISLKHGQRCHSELIKRGLDTDPIVSGSLLDMYGKRGSIVESQIVFDKTPRKSEFAWTAILSAYARHGDYESVMSLFKEMEREGTTPDSITFLSVLAACCRKGMVDVGHRIFDSMVKDYSIEPTPEHYSIMVDMLGRAGLLNQAEELMHQIPGGPRLSVLQSLLGSCRIHGNIDMAERVIDRLVEMDPGSSGSYVLMANLYAEKGKWEKVAEVRKLMRERGVKKEVGFSWVDVGGINSLYMHGFSSGDKLHPESEDICNMAEFIGLQMKVLKESIAREGEWQSGIANSELPNVLCN</sequence>
<evidence type="ECO:0000313" key="3">
    <source>
        <dbReference type="EMBL" id="MED6181799.1"/>
    </source>
</evidence>